<evidence type="ECO:0000256" key="5">
    <source>
        <dbReference type="ARBA" id="ARBA00022729"/>
    </source>
</evidence>
<dbReference type="InterPro" id="IPR024969">
    <property type="entry name" value="EIF3F/CSN6-like_C"/>
</dbReference>
<keyword evidence="8 9" id="KW-0472">Membrane</keyword>
<dbReference type="Gene3D" id="1.20.1530.20">
    <property type="match status" value="1"/>
</dbReference>
<dbReference type="GO" id="GO:0016020">
    <property type="term" value="C:membrane"/>
    <property type="evidence" value="ECO:0007669"/>
    <property type="project" value="UniProtKB-SubCell"/>
</dbReference>
<dbReference type="PANTHER" id="PTHR16254">
    <property type="entry name" value="POTASSIUM/PROTON ANTIPORTER-RELATED"/>
    <property type="match status" value="1"/>
</dbReference>
<keyword evidence="7" id="KW-0406">Ion transport</keyword>
<organism evidence="12 13">
    <name type="scientific">Camellia sinensis</name>
    <name type="common">Tea plant</name>
    <name type="synonym">Thea sinensis</name>
    <dbReference type="NCBI Taxonomy" id="4442"/>
    <lineage>
        <taxon>Eukaryota</taxon>
        <taxon>Viridiplantae</taxon>
        <taxon>Streptophyta</taxon>
        <taxon>Embryophyta</taxon>
        <taxon>Tracheophyta</taxon>
        <taxon>Spermatophyta</taxon>
        <taxon>Magnoliopsida</taxon>
        <taxon>eudicotyledons</taxon>
        <taxon>Gunneridae</taxon>
        <taxon>Pentapetalae</taxon>
        <taxon>asterids</taxon>
        <taxon>Ericales</taxon>
        <taxon>Theaceae</taxon>
        <taxon>Camellia</taxon>
    </lineage>
</organism>
<name>A0A7J7HRR7_CAMSI</name>
<evidence type="ECO:0000256" key="9">
    <source>
        <dbReference type="SAM" id="Phobius"/>
    </source>
</evidence>
<evidence type="ECO:0000256" key="2">
    <source>
        <dbReference type="ARBA" id="ARBA00022448"/>
    </source>
</evidence>
<reference evidence="12 13" key="2">
    <citation type="submission" date="2020-07" db="EMBL/GenBank/DDBJ databases">
        <title>Genome assembly of wild tea tree DASZ reveals pedigree and selection history of tea varieties.</title>
        <authorList>
            <person name="Zhang W."/>
        </authorList>
    </citation>
    <scope>NUCLEOTIDE SEQUENCE [LARGE SCALE GENOMIC DNA]</scope>
    <source>
        <strain evidence="13">cv. G240</strain>
        <tissue evidence="12">Leaf</tissue>
    </source>
</reference>
<keyword evidence="5" id="KW-0732">Signal</keyword>
<dbReference type="GO" id="GO:0015386">
    <property type="term" value="F:potassium:proton antiporter activity"/>
    <property type="evidence" value="ECO:0007669"/>
    <property type="project" value="InterPro"/>
</dbReference>
<evidence type="ECO:0000256" key="3">
    <source>
        <dbReference type="ARBA" id="ARBA00022449"/>
    </source>
</evidence>
<evidence type="ECO:0000256" key="6">
    <source>
        <dbReference type="ARBA" id="ARBA00022989"/>
    </source>
</evidence>
<feature type="domain" description="EIF3F/CSN6-like C-terminal" evidence="11">
    <location>
        <begin position="125"/>
        <end position="168"/>
    </location>
</feature>
<sequence length="172" mass="19392">MISIWNSEWNHIDILLVAIILVIVIKTLVVATVVKGFQYNDKTSLLVGISLAEIEEFAFVLLSHASNVHLVEETSGHLLSECMLRNTQPKPYFSSYVPNPVLVIIDVQREEMGIPTKAYYAVEEVKEVTRKLAALKGLDARLQEIRSYLDLGIDGKLPLNHEILCHLQVQEI</sequence>
<dbReference type="Pfam" id="PF00999">
    <property type="entry name" value="Na_H_Exchanger"/>
    <property type="match status" value="1"/>
</dbReference>
<dbReference type="Proteomes" id="UP000593564">
    <property type="component" value="Unassembled WGS sequence"/>
</dbReference>
<dbReference type="EMBL" id="JACBKZ010000003">
    <property type="protein sequence ID" value="KAF5955563.1"/>
    <property type="molecule type" value="Genomic_DNA"/>
</dbReference>
<evidence type="ECO:0000256" key="8">
    <source>
        <dbReference type="ARBA" id="ARBA00023136"/>
    </source>
</evidence>
<evidence type="ECO:0000259" key="10">
    <source>
        <dbReference type="Pfam" id="PF00999"/>
    </source>
</evidence>
<dbReference type="InterPro" id="IPR006153">
    <property type="entry name" value="Cation/H_exchanger_TM"/>
</dbReference>
<feature type="domain" description="Cation/H+ exchanger transmembrane" evidence="10">
    <location>
        <begin position="7"/>
        <end position="72"/>
    </location>
</feature>
<evidence type="ECO:0000313" key="12">
    <source>
        <dbReference type="EMBL" id="KAF5955563.1"/>
    </source>
</evidence>
<protein>
    <submittedName>
        <fullName evidence="12">Uncharacterized protein</fullName>
    </submittedName>
</protein>
<dbReference type="InterPro" id="IPR045158">
    <property type="entry name" value="KEA4/5/6-like"/>
</dbReference>
<keyword evidence="4 9" id="KW-0812">Transmembrane</keyword>
<dbReference type="InterPro" id="IPR038770">
    <property type="entry name" value="Na+/solute_symporter_sf"/>
</dbReference>
<evidence type="ECO:0000259" key="11">
    <source>
        <dbReference type="Pfam" id="PF13012"/>
    </source>
</evidence>
<dbReference type="AlphaFoldDB" id="A0A7J7HRR7"/>
<dbReference type="Pfam" id="PF13012">
    <property type="entry name" value="MitMem_reg"/>
    <property type="match status" value="1"/>
</dbReference>
<reference evidence="13" key="1">
    <citation type="journal article" date="2020" name="Nat. Commun.">
        <title>Genome assembly of wild tea tree DASZ reveals pedigree and selection history of tea varieties.</title>
        <authorList>
            <person name="Zhang W."/>
            <person name="Zhang Y."/>
            <person name="Qiu H."/>
            <person name="Guo Y."/>
            <person name="Wan H."/>
            <person name="Zhang X."/>
            <person name="Scossa F."/>
            <person name="Alseekh S."/>
            <person name="Zhang Q."/>
            <person name="Wang P."/>
            <person name="Xu L."/>
            <person name="Schmidt M.H."/>
            <person name="Jia X."/>
            <person name="Li D."/>
            <person name="Zhu A."/>
            <person name="Guo F."/>
            <person name="Chen W."/>
            <person name="Ni D."/>
            <person name="Usadel B."/>
            <person name="Fernie A.R."/>
            <person name="Wen W."/>
        </authorList>
    </citation>
    <scope>NUCLEOTIDE SEQUENCE [LARGE SCALE GENOMIC DNA]</scope>
    <source>
        <strain evidence="13">cv. G240</strain>
    </source>
</reference>
<evidence type="ECO:0000256" key="1">
    <source>
        <dbReference type="ARBA" id="ARBA00004141"/>
    </source>
</evidence>
<evidence type="ECO:0000313" key="13">
    <source>
        <dbReference type="Proteomes" id="UP000593564"/>
    </source>
</evidence>
<keyword evidence="2" id="KW-0813">Transport</keyword>
<feature type="transmembrane region" description="Helical" evidence="9">
    <location>
        <begin position="12"/>
        <end position="34"/>
    </location>
</feature>
<accession>A0A7J7HRR7</accession>
<evidence type="ECO:0000256" key="7">
    <source>
        <dbReference type="ARBA" id="ARBA00023065"/>
    </source>
</evidence>
<keyword evidence="3" id="KW-0050">Antiport</keyword>
<keyword evidence="6 9" id="KW-1133">Transmembrane helix</keyword>
<comment type="caution">
    <text evidence="12">The sequence shown here is derived from an EMBL/GenBank/DDBJ whole genome shotgun (WGS) entry which is preliminary data.</text>
</comment>
<comment type="subcellular location">
    <subcellularLocation>
        <location evidence="1">Membrane</location>
        <topology evidence="1">Multi-pass membrane protein</topology>
    </subcellularLocation>
</comment>
<evidence type="ECO:0000256" key="4">
    <source>
        <dbReference type="ARBA" id="ARBA00022692"/>
    </source>
</evidence>
<dbReference type="PANTHER" id="PTHR16254:SF14">
    <property type="entry name" value="TRANSMEMBRANE AND COILED-COIL DOMAIN-CONTAINING PROTEIN 3"/>
    <property type="match status" value="1"/>
</dbReference>
<keyword evidence="13" id="KW-1185">Reference proteome</keyword>
<proteinExistence type="predicted"/>
<gene>
    <name evidence="12" type="ORF">HYC85_008419</name>
</gene>